<dbReference type="InterPro" id="IPR000847">
    <property type="entry name" value="LysR_HTH_N"/>
</dbReference>
<keyword evidence="2" id="KW-0805">Transcription regulation</keyword>
<dbReference type="Pfam" id="PF03466">
    <property type="entry name" value="LysR_substrate"/>
    <property type="match status" value="1"/>
</dbReference>
<keyword evidence="3" id="KW-0238">DNA-binding</keyword>
<accession>A0ABW9DUW0</accession>
<dbReference type="InterPro" id="IPR036390">
    <property type="entry name" value="WH_DNA-bd_sf"/>
</dbReference>
<keyword evidence="4" id="KW-0804">Transcription</keyword>
<dbReference type="Gene3D" id="3.40.190.290">
    <property type="match status" value="1"/>
</dbReference>
<dbReference type="PANTHER" id="PTHR30537">
    <property type="entry name" value="HTH-TYPE TRANSCRIPTIONAL REGULATOR"/>
    <property type="match status" value="1"/>
</dbReference>
<dbReference type="InterPro" id="IPR036388">
    <property type="entry name" value="WH-like_DNA-bd_sf"/>
</dbReference>
<reference evidence="6 7" key="1">
    <citation type="journal article" date="2024" name="Chem. Sci.">
        <title>Discovery of megapolipeptins by genome mining of a Burkholderiales bacteria collection.</title>
        <authorList>
            <person name="Paulo B.S."/>
            <person name="Recchia M.J.J."/>
            <person name="Lee S."/>
            <person name="Fergusson C.H."/>
            <person name="Romanowski S.B."/>
            <person name="Hernandez A."/>
            <person name="Krull N."/>
            <person name="Liu D.Y."/>
            <person name="Cavanagh H."/>
            <person name="Bos A."/>
            <person name="Gray C.A."/>
            <person name="Murphy B.T."/>
            <person name="Linington R.G."/>
            <person name="Eustaquio A.S."/>
        </authorList>
    </citation>
    <scope>NUCLEOTIDE SEQUENCE [LARGE SCALE GENOMIC DNA]</scope>
    <source>
        <strain evidence="6 7">RL17-338-BIC-A</strain>
    </source>
</reference>
<evidence type="ECO:0000256" key="3">
    <source>
        <dbReference type="ARBA" id="ARBA00023125"/>
    </source>
</evidence>
<evidence type="ECO:0000259" key="5">
    <source>
        <dbReference type="PROSITE" id="PS50931"/>
    </source>
</evidence>
<proteinExistence type="inferred from homology"/>
<dbReference type="RefSeq" id="WP_408337774.1">
    <property type="nucleotide sequence ID" value="NZ_JAQQCF010000017.1"/>
</dbReference>
<protein>
    <submittedName>
        <fullName evidence="6">LysR family transcriptional regulator</fullName>
    </submittedName>
</protein>
<evidence type="ECO:0000313" key="6">
    <source>
        <dbReference type="EMBL" id="MFM0638900.1"/>
    </source>
</evidence>
<comment type="caution">
    <text evidence="6">The sequence shown here is derived from an EMBL/GenBank/DDBJ whole genome shotgun (WGS) entry which is preliminary data.</text>
</comment>
<evidence type="ECO:0000256" key="4">
    <source>
        <dbReference type="ARBA" id="ARBA00023163"/>
    </source>
</evidence>
<name>A0ABW9DUW0_9BURK</name>
<dbReference type="SUPFAM" id="SSF46785">
    <property type="entry name" value="Winged helix' DNA-binding domain"/>
    <property type="match status" value="1"/>
</dbReference>
<dbReference type="InterPro" id="IPR058163">
    <property type="entry name" value="LysR-type_TF_proteobact-type"/>
</dbReference>
<gene>
    <name evidence="6" type="ORF">PQQ63_19590</name>
</gene>
<dbReference type="Pfam" id="PF00126">
    <property type="entry name" value="HTH_1"/>
    <property type="match status" value="1"/>
</dbReference>
<dbReference type="Proteomes" id="UP001629432">
    <property type="component" value="Unassembled WGS sequence"/>
</dbReference>
<organism evidence="6 7">
    <name type="scientific">Paraburkholderia metrosideri</name>
    <dbReference type="NCBI Taxonomy" id="580937"/>
    <lineage>
        <taxon>Bacteria</taxon>
        <taxon>Pseudomonadati</taxon>
        <taxon>Pseudomonadota</taxon>
        <taxon>Betaproteobacteria</taxon>
        <taxon>Burkholderiales</taxon>
        <taxon>Burkholderiaceae</taxon>
        <taxon>Paraburkholderia</taxon>
    </lineage>
</organism>
<evidence type="ECO:0000256" key="2">
    <source>
        <dbReference type="ARBA" id="ARBA00023015"/>
    </source>
</evidence>
<dbReference type="SUPFAM" id="SSF53850">
    <property type="entry name" value="Periplasmic binding protein-like II"/>
    <property type="match status" value="1"/>
</dbReference>
<sequence length="342" mass="37707">MRGDPGFSNRLLAPKRAIQCNDNPARRLITIARGIPLDLIHCMRVFSVLADTGSFTRSAGQLGVSTPHASRAIAQLESHLGTRLLHRTTRSIALTEPGLRYLARVHEILSVLDASEREVRFASAEPRGTLRMHCSASLADHFVLPLAAGFQRQYPHVNFDLTVASQMPDLVRARYDIALMAANHLPESNLVALKVGAIRSVLCASADYVEEYGIPCTLGDLAAHRCLQIGGPAFREREWQMRCGRETATVPIDPQLIVDAGRSLAIAIRQGMGVGPLPSYIASQEIQLGDVIAVLPEYTVNETDLYLLYASRQYLDTKIRAWIDFMKAHMRPGSPEDFDVSL</sequence>
<evidence type="ECO:0000256" key="1">
    <source>
        <dbReference type="ARBA" id="ARBA00009437"/>
    </source>
</evidence>
<feature type="domain" description="HTH lysR-type" evidence="5">
    <location>
        <begin position="38"/>
        <end position="95"/>
    </location>
</feature>
<dbReference type="Gene3D" id="1.10.10.10">
    <property type="entry name" value="Winged helix-like DNA-binding domain superfamily/Winged helix DNA-binding domain"/>
    <property type="match status" value="1"/>
</dbReference>
<evidence type="ECO:0000313" key="7">
    <source>
        <dbReference type="Proteomes" id="UP001629432"/>
    </source>
</evidence>
<dbReference type="InterPro" id="IPR005119">
    <property type="entry name" value="LysR_subst-bd"/>
</dbReference>
<dbReference type="PANTHER" id="PTHR30537:SF5">
    <property type="entry name" value="HTH-TYPE TRANSCRIPTIONAL ACTIVATOR TTDR-RELATED"/>
    <property type="match status" value="1"/>
</dbReference>
<dbReference type="PROSITE" id="PS50931">
    <property type="entry name" value="HTH_LYSR"/>
    <property type="match status" value="1"/>
</dbReference>
<dbReference type="EMBL" id="JAQQCF010000017">
    <property type="protein sequence ID" value="MFM0638900.1"/>
    <property type="molecule type" value="Genomic_DNA"/>
</dbReference>
<keyword evidence="7" id="KW-1185">Reference proteome</keyword>
<dbReference type="CDD" id="cd08422">
    <property type="entry name" value="PBP2_CrgA_like"/>
    <property type="match status" value="1"/>
</dbReference>
<comment type="similarity">
    <text evidence="1">Belongs to the LysR transcriptional regulatory family.</text>
</comment>